<evidence type="ECO:0000313" key="2">
    <source>
        <dbReference type="EMBL" id="GES10926.1"/>
    </source>
</evidence>
<comment type="caution">
    <text evidence="2">The sequence shown here is derived from an EMBL/GenBank/DDBJ whole genome shotgun (WGS) entry which is preliminary data.</text>
</comment>
<dbReference type="EMBL" id="BLAE01000025">
    <property type="protein sequence ID" value="GES10926.1"/>
    <property type="molecule type" value="Genomic_DNA"/>
</dbReference>
<evidence type="ECO:0000313" key="3">
    <source>
        <dbReference type="Proteomes" id="UP000331127"/>
    </source>
</evidence>
<feature type="region of interest" description="Disordered" evidence="1">
    <location>
        <begin position="152"/>
        <end position="206"/>
    </location>
</feature>
<protein>
    <submittedName>
        <fullName evidence="2">Uncharacterized protein</fullName>
    </submittedName>
</protein>
<name>A0A5M3WR12_9ACTN</name>
<evidence type="ECO:0000256" key="1">
    <source>
        <dbReference type="SAM" id="MobiDB-lite"/>
    </source>
</evidence>
<proteinExistence type="predicted"/>
<accession>A0A5M3WR12</accession>
<reference evidence="2 3" key="1">
    <citation type="submission" date="2019-10" db="EMBL/GenBank/DDBJ databases">
        <title>Whole genome shotgun sequence of Acrocarpospora macrocephala NBRC 16266.</title>
        <authorList>
            <person name="Ichikawa N."/>
            <person name="Kimura A."/>
            <person name="Kitahashi Y."/>
            <person name="Komaki H."/>
            <person name="Oguchi A."/>
        </authorList>
    </citation>
    <scope>NUCLEOTIDE SEQUENCE [LARGE SCALE GENOMIC DNA]</scope>
    <source>
        <strain evidence="2 3">NBRC 16266</strain>
    </source>
</reference>
<gene>
    <name evidence="2" type="ORF">Amac_045230</name>
</gene>
<keyword evidence="3" id="KW-1185">Reference proteome</keyword>
<dbReference type="Proteomes" id="UP000331127">
    <property type="component" value="Unassembled WGS sequence"/>
</dbReference>
<sequence>MWEDRDWRNVPGPFYGAQTDSCWMGRDIAPRHIVYEDECGSEVVFRQPQSPQEVHLVLTAAWNDPFCAYAGDGDNHWTLELIREWWASRERLAAWIDDVRRRWSVSEREDERRTRWGWATTQAIWTMGSQPTCENTDSGWTTAVHRCRTKNCRNSVSGRPTSGLPDAAGQPENAHTAGRIGTGSSPRRQRVETEGWLGETMASTRL</sequence>
<dbReference type="AlphaFoldDB" id="A0A5M3WR12"/>
<organism evidence="2 3">
    <name type="scientific">Acrocarpospora macrocephala</name>
    <dbReference type="NCBI Taxonomy" id="150177"/>
    <lineage>
        <taxon>Bacteria</taxon>
        <taxon>Bacillati</taxon>
        <taxon>Actinomycetota</taxon>
        <taxon>Actinomycetes</taxon>
        <taxon>Streptosporangiales</taxon>
        <taxon>Streptosporangiaceae</taxon>
        <taxon>Acrocarpospora</taxon>
    </lineage>
</organism>